<evidence type="ECO:0000256" key="10">
    <source>
        <dbReference type="ARBA" id="ARBA00023242"/>
    </source>
</evidence>
<dbReference type="SUPFAM" id="SSF63748">
    <property type="entry name" value="Tudor/PWWP/MBT"/>
    <property type="match status" value="1"/>
</dbReference>
<feature type="compositionally biased region" description="Basic and acidic residues" evidence="12">
    <location>
        <begin position="1052"/>
        <end position="1063"/>
    </location>
</feature>
<feature type="compositionally biased region" description="Acidic residues" evidence="12">
    <location>
        <begin position="1448"/>
        <end position="1458"/>
    </location>
</feature>
<feature type="compositionally biased region" description="Low complexity" evidence="12">
    <location>
        <begin position="143"/>
        <end position="154"/>
    </location>
</feature>
<keyword evidence="4 11" id="KW-0489">Methyltransferase</keyword>
<feature type="compositionally biased region" description="Polar residues" evidence="12">
    <location>
        <begin position="202"/>
        <end position="215"/>
    </location>
</feature>
<reference evidence="16" key="2">
    <citation type="submission" date="2025-08" db="UniProtKB">
        <authorList>
            <consortium name="RefSeq"/>
        </authorList>
    </citation>
    <scope>IDENTIFICATION</scope>
    <source>
        <strain evidence="16">S238N-H82</strain>
        <tissue evidence="16">Testes</tissue>
    </source>
</reference>
<feature type="region of interest" description="Disordered" evidence="12">
    <location>
        <begin position="606"/>
        <end position="681"/>
    </location>
</feature>
<dbReference type="PROSITE" id="PS00094">
    <property type="entry name" value="C5_MTASE_1"/>
    <property type="match status" value="1"/>
</dbReference>
<feature type="compositionally biased region" description="Basic and acidic residues" evidence="12">
    <location>
        <begin position="281"/>
        <end position="304"/>
    </location>
</feature>
<feature type="compositionally biased region" description="Gly residues" evidence="12">
    <location>
        <begin position="1806"/>
        <end position="1815"/>
    </location>
</feature>
<feature type="compositionally biased region" description="Basic and acidic residues" evidence="12">
    <location>
        <begin position="871"/>
        <end position="887"/>
    </location>
</feature>
<dbReference type="GO" id="GO:0005634">
    <property type="term" value="C:nucleus"/>
    <property type="evidence" value="ECO:0000318"/>
    <property type="project" value="GO_Central"/>
</dbReference>
<feature type="region of interest" description="Disordered" evidence="12">
    <location>
        <begin position="1429"/>
        <end position="1545"/>
    </location>
</feature>
<dbReference type="InterPro" id="IPR001525">
    <property type="entry name" value="C5_MeTfrase"/>
</dbReference>
<feature type="region of interest" description="Disordered" evidence="12">
    <location>
        <begin position="192"/>
        <end position="215"/>
    </location>
</feature>
<keyword evidence="3" id="KW-0678">Repressor</keyword>
<dbReference type="Proteomes" id="UP000001554">
    <property type="component" value="Chromosome 2"/>
</dbReference>
<dbReference type="Gene3D" id="1.10.720.50">
    <property type="entry name" value="PWWP, helical domain"/>
    <property type="match status" value="1"/>
</dbReference>
<feature type="compositionally biased region" description="Low complexity" evidence="12">
    <location>
        <begin position="320"/>
        <end position="334"/>
    </location>
</feature>
<keyword evidence="8" id="KW-0863">Zinc-finger</keyword>
<feature type="compositionally biased region" description="Low complexity" evidence="12">
    <location>
        <begin position="33"/>
        <end position="46"/>
    </location>
</feature>
<name>A0A9J7KNW7_BRAFL</name>
<dbReference type="PANTHER" id="PTHR23068">
    <property type="entry name" value="DNA CYTOSINE-5- -METHYLTRANSFERASE 3-RELATED"/>
    <property type="match status" value="1"/>
</dbReference>
<feature type="compositionally biased region" description="Polar residues" evidence="12">
    <location>
        <begin position="2040"/>
        <end position="2051"/>
    </location>
</feature>
<dbReference type="InterPro" id="IPR011011">
    <property type="entry name" value="Znf_FYVE_PHD"/>
</dbReference>
<dbReference type="GO" id="GO:0032259">
    <property type="term" value="P:methylation"/>
    <property type="evidence" value="ECO:0007669"/>
    <property type="project" value="UniProtKB-KW"/>
</dbReference>
<evidence type="ECO:0000256" key="12">
    <source>
        <dbReference type="SAM" id="MobiDB-lite"/>
    </source>
</evidence>
<feature type="compositionally biased region" description="Polar residues" evidence="12">
    <location>
        <begin position="2306"/>
        <end position="2321"/>
    </location>
</feature>
<evidence type="ECO:0000313" key="15">
    <source>
        <dbReference type="Proteomes" id="UP000001554"/>
    </source>
</evidence>
<accession>A0A9J7KNW7</accession>
<evidence type="ECO:0000256" key="3">
    <source>
        <dbReference type="ARBA" id="ARBA00022491"/>
    </source>
</evidence>
<dbReference type="InterPro" id="IPR013083">
    <property type="entry name" value="Znf_RING/FYVE/PHD"/>
</dbReference>
<feature type="region of interest" description="Disordered" evidence="12">
    <location>
        <begin position="356"/>
        <end position="407"/>
    </location>
</feature>
<dbReference type="SUPFAM" id="SSF57903">
    <property type="entry name" value="FYVE/PHD zinc finger"/>
    <property type="match status" value="1"/>
</dbReference>
<evidence type="ECO:0000259" key="14">
    <source>
        <dbReference type="PROSITE" id="PS51533"/>
    </source>
</evidence>
<dbReference type="Pfam" id="PF00855">
    <property type="entry name" value="PWWP"/>
    <property type="match status" value="1"/>
</dbReference>
<feature type="compositionally biased region" description="Polar residues" evidence="12">
    <location>
        <begin position="47"/>
        <end position="65"/>
    </location>
</feature>
<evidence type="ECO:0000256" key="9">
    <source>
        <dbReference type="ARBA" id="ARBA00022833"/>
    </source>
</evidence>
<comment type="similarity">
    <text evidence="11">Belongs to the class I-like SAM-binding methyltransferase superfamily. C5-methyltransferase family.</text>
</comment>
<feature type="region of interest" description="Disordered" evidence="12">
    <location>
        <begin position="1259"/>
        <end position="1313"/>
    </location>
</feature>
<feature type="region of interest" description="Disordered" evidence="12">
    <location>
        <begin position="2292"/>
        <end position="2329"/>
    </location>
</feature>
<feature type="compositionally biased region" description="Polar residues" evidence="12">
    <location>
        <begin position="1479"/>
        <end position="1497"/>
    </location>
</feature>
<dbReference type="PROSITE" id="PS51679">
    <property type="entry name" value="SAM_MT_C5"/>
    <property type="match status" value="1"/>
</dbReference>
<evidence type="ECO:0000256" key="4">
    <source>
        <dbReference type="ARBA" id="ARBA00022603"/>
    </source>
</evidence>
<dbReference type="EC" id="2.1.1.37" evidence="2"/>
<feature type="compositionally biased region" description="Polar residues" evidence="12">
    <location>
        <begin position="305"/>
        <end position="317"/>
    </location>
</feature>
<feature type="region of interest" description="Disordered" evidence="12">
    <location>
        <begin position="970"/>
        <end position="1079"/>
    </location>
</feature>
<feature type="compositionally biased region" description="Basic residues" evidence="12">
    <location>
        <begin position="382"/>
        <end position="398"/>
    </location>
</feature>
<feature type="region of interest" description="Disordered" evidence="12">
    <location>
        <begin position="281"/>
        <end position="336"/>
    </location>
</feature>
<feature type="compositionally biased region" description="Basic residues" evidence="12">
    <location>
        <begin position="155"/>
        <end position="167"/>
    </location>
</feature>
<dbReference type="OrthoDB" id="641149at2759"/>
<dbReference type="InterPro" id="IPR000313">
    <property type="entry name" value="PWWP_dom"/>
</dbReference>
<feature type="compositionally biased region" description="Polar residues" evidence="12">
    <location>
        <begin position="1259"/>
        <end position="1270"/>
    </location>
</feature>
<feature type="compositionally biased region" description="Basic and acidic residues" evidence="12">
    <location>
        <begin position="1461"/>
        <end position="1475"/>
    </location>
</feature>
<reference evidence="15" key="1">
    <citation type="journal article" date="2020" name="Nat. Ecol. Evol.">
        <title>Deeply conserved synteny resolves early events in vertebrate evolution.</title>
        <authorList>
            <person name="Simakov O."/>
            <person name="Marletaz F."/>
            <person name="Yue J.X."/>
            <person name="O'Connell B."/>
            <person name="Jenkins J."/>
            <person name="Brandt A."/>
            <person name="Calef R."/>
            <person name="Tung C.H."/>
            <person name="Huang T.K."/>
            <person name="Schmutz J."/>
            <person name="Satoh N."/>
            <person name="Yu J.K."/>
            <person name="Putnam N.H."/>
            <person name="Green R.E."/>
            <person name="Rokhsar D.S."/>
        </authorList>
    </citation>
    <scope>NUCLEOTIDE SEQUENCE [LARGE SCALE GENOMIC DNA]</scope>
    <source>
        <strain evidence="15">S238N-H82</strain>
    </source>
</reference>
<sequence length="2956" mass="322319">MEKKKKEKSQARKKKNKIAPSDMKVEAHGQVFNSQGNSGESSGQGQMVKSSPESGTVHSTIQGSCSKEPDKGMQQSSSSGGSAGCTDGLTLQSSASGTKPSAPSGFPDFQLPGGSGESNHDSVVKKKKRRKRRRSRSGKRSLKSAVGSRLLSGSKKSKGSSKSKRRSMHVEFAKLTARAMLMALSYSPLTAAGGRGRVLPVHSQTPTERTGKSQLVDSGFSTKERATLPQTVIDRSGFKYPVTEKKTDKGHVKKVVLSKHKEAAQSERLCHLGTFSTKDREVNLENQENKQVKKGGVHMERKSSGQDGTQGSCSHTAVPSDVSSSSSESSSGDESCSDEELTVSKFFAQAQLSDAVGKRKKALKTSPSVSASHMDGDIQSTKGKHPANGKQGKVKRSKKPDGDKCKKKKEYKIKTRYVTPISVETDSEATKKRRKKLDADGSKLDCGTGKLKQTFEKEGVGRSPQTFSSSYTSRLANLLTLSRLVQGDKTAVASTVHKKKRKKKTESKAAKVEKTFSYAGANNHHEIHSKVEKAPMDKQTGLSKVYQEEKKDKETGKDIATMDTNTARDVEPSCSLETLTHHTQVSMGSEVANKATVQDAVADHVMSSRREGKGTAPLQNGASVSRNKEKSGVSKKKISKKRKKQGTSISNKKVGDIGKTTFTSTSTTLSESPNSVTQTATKNKTVLHTTEMAKHASSTQVKLDVELRDINLRQTLEVTSDMQKSNTPDTQKTVVSTVGTKKPSHTGISHSTGSTSPFSLNGNGTPDSTGTVKSIPSTVVSSKIISDIIGKEGAIATKGSVLDEDNSASGTGISNSIVSTTDDIQLMESTSTDRHSQRSKDKHKSALVTAAMHGTISGTDGRITADTTGEDGIKFDEAGSDKDISATTDKDDSCIIITDTPEKQQESSTQEPSMVCTTVSTSTMSDGVSAPETATKTNANLHCQSSHVTKDVSVQLTRLEDEIMYLRNKTKSTNTKEEKNIGKSKATKKTQDGERLVEDNKASAGGRTSQDNELLVEKYTREDDKMKGNTVSQLSQQDSSSQSVLTVIADADESRSSGTDKHAVTSTPKSEKSPNSSQETLLVVSTSIDKISTIEDSCPHLPHSACPQCLSGSEQEQEEFDKSNLSCPEAGNIFTTQDKNVVSEKDADINSDNLELPTSVKIGDISYTLDEVDLIEEQSNTVKSEEEENSPCGFHSTPCKTTTDEVQGSIRQVQVEDDIPTNKTKDSELNYNNPHQKKERRAHLEKTIQRVWEKCGFKSPTSTVTDSGTMATPEAEPSGNLHNNMEVDDDATPDPNSLAMVTNSNASSKSPAVSGLVQNGIGRLNSEVTGDSCETVETESIEPRGSTCTTATTSTYVETHELQPSGKVASEQTAIETEEEKSCINSLEESLLLMQSQESAEMFANMFVNVIYGEGEPGNKSSFSWEVYTSSSDSEGSTGLDTSSEESVGSEESGEENDCNAPDHPEEESNKKNDPVSKANVQTPSNFENSRNDTVITKDSGFCLDVSDTSKDGYTENEDLTQPRDHSSNAVAKGSFSHNDGSQPTETVFITEDDMDLGALSELEEAGSDDESSTYSFIPGDHSQGPEVPEDDVEDLLESVNISPIIGSANAVGGTDCQKKTCRRSLFEYHGDNDESAICKGEMQEDINQNLRLVLNTSRSSEEDWTTPLKPLVADYSSPGMEGMVEMPEPFSQDVEGDQLLSDYMSGIEPILTGHFEVTKGSAFGEEIPPKQNEQEADNLSREVEIQTSQPIDSGTTQIQTVSTLVEQTKEQEHHQQVMIRKTPSGNILRSSRCLSSTTSDDGSGKAAGKGGTPSGGKDENLERETERDAVSSVTKGEDVGKGVLSTEPGHAEAATQPPASAPAGVQHTSVTGLKQGQRKRRAHADHSYSSPQQLLSKERQAKEEAIQKLTTKGRKDKKSSASCPSAVEVGENNDHSYSKTFKQKKKGGEDERQSGYQKKQQTTQDGQRGLPAQNLLMSKIQQLSGSRLVLPASSASSHVKSVEGRKKRKFLVAMEEKGNALPSGVNMNSSKDRIVENGNTDAAHTQNVQKGKQKTKKNARMTLTPFSRKTSEAKLIEETETLSETQDTMDNVIPPSQTDDTMKKKYVVSPRGAQGKEKTATSMSGTRHVETQSQEKQTSQNDDTIQGQTEEAKEVQKQGIASDERHKGAAGKRPTQEILERDETGNKKKARTSTPEKNKLEPFYMEHTRGMFGWEDSLRQRLSPVKRFQPEAPPTADDKGKKRKKEEQGSAVKKKMKMQPLAFTTIRSNPATSSKGNLAVPKDIPAASAAASISSAPVTEPVTPGATSTSSILENCSPTDKSQDEQLPQEYKEGTYGMGELVFGKLKGYTWWPGRVVSCVETGRDPAPEGSCWVRWFGDGKFSIVQVEDKLEPFGKFSQLYHERTYNRLQTYKRAILESLQVAADRAKKKFLSSPEAHKNQDRDMAMVQWALQDFSPSGPDSLKPSSEEARPPDHLVHQWLQVRHLKQLEQVAEGRSSGSGGRRESVDSRLERAKLFEEVRKRHLSVDQLCLACGSLDVETQHPLFRGGLCEGCRIEFLESSYQFDEDGYQSYCSLCAAGTEVLMCGQDSCCRSFCKDCLDLIVGPGTADQAVLEDPWLCYMCREEPRHGLLHRQQDWSARLQQFFAMDDVEDFGQPKLYPPVPAQQRRPIRVLSLYDGIGTALLVLKELGVTVDVCYASEIDPDAIKVSQLRHAGGIRHLGDIRSIRNTDIPKLGPFDLVLGGSPCNDLSIANPNRAGLYGGTGVMFFNFYRLLREAAPAPGDDRPFFWLFENVVAMKHQYKQDISLFLGCNPVVVDAKDVSPAHRARYFWGNLPGMNRPLVPQASDKLALEQCLEKGCGRVAQVKKVRTVTTTLHSVRNQGKQQAAPVLMEGQPDTLWCTELERVFGFPSHYTDVCNMSRCSRQRLLGRAWSIPVIRHLLAPLKDYFQCQDKE</sequence>
<proteinExistence type="inferred from homology"/>
<keyword evidence="6 11" id="KW-0949">S-adenosyl-L-methionine</keyword>
<feature type="region of interest" description="Disordered" evidence="12">
    <location>
        <begin position="1564"/>
        <end position="1590"/>
    </location>
</feature>
<feature type="compositionally biased region" description="Basic and acidic residues" evidence="12">
    <location>
        <begin position="1817"/>
        <end position="1841"/>
    </location>
</feature>
<feature type="compositionally biased region" description="Low complexity" evidence="12">
    <location>
        <begin position="1789"/>
        <end position="1805"/>
    </location>
</feature>
<evidence type="ECO:0000259" key="13">
    <source>
        <dbReference type="PROSITE" id="PS50812"/>
    </source>
</evidence>
<gene>
    <name evidence="16" type="primary">LOC118410099</name>
</gene>
<organism evidence="15 16">
    <name type="scientific">Branchiostoma floridae</name>
    <name type="common">Florida lancelet</name>
    <name type="synonym">Amphioxus</name>
    <dbReference type="NCBI Taxonomy" id="7739"/>
    <lineage>
        <taxon>Eukaryota</taxon>
        <taxon>Metazoa</taxon>
        <taxon>Chordata</taxon>
        <taxon>Cephalochordata</taxon>
        <taxon>Leptocardii</taxon>
        <taxon>Amphioxiformes</taxon>
        <taxon>Branchiostomatidae</taxon>
        <taxon>Branchiostoma</taxon>
    </lineage>
</organism>
<feature type="compositionally biased region" description="Low complexity" evidence="12">
    <location>
        <begin position="1032"/>
        <end position="1043"/>
    </location>
</feature>
<dbReference type="OMA" id="NEYDENM"/>
<feature type="region of interest" description="Disordered" evidence="12">
    <location>
        <begin position="858"/>
        <end position="887"/>
    </location>
</feature>
<feature type="compositionally biased region" description="Polar residues" evidence="12">
    <location>
        <begin position="1064"/>
        <end position="1079"/>
    </location>
</feature>
<feature type="compositionally biased region" description="Basic and acidic residues" evidence="12">
    <location>
        <begin position="2237"/>
        <end position="2249"/>
    </location>
</feature>
<feature type="compositionally biased region" description="Polar residues" evidence="12">
    <location>
        <begin position="1429"/>
        <end position="1442"/>
    </location>
</feature>
<feature type="compositionally biased region" description="Low complexity" evidence="12">
    <location>
        <begin position="745"/>
        <end position="756"/>
    </location>
</feature>
<feature type="compositionally biased region" description="Basic and acidic residues" evidence="12">
    <location>
        <begin position="1015"/>
        <end position="1027"/>
    </location>
</feature>
<feature type="compositionally biased region" description="Basic and acidic residues" evidence="12">
    <location>
        <begin position="2195"/>
        <end position="2204"/>
    </location>
</feature>
<evidence type="ECO:0000256" key="1">
    <source>
        <dbReference type="ARBA" id="ARBA00004123"/>
    </source>
</evidence>
<keyword evidence="15" id="KW-1185">Reference proteome</keyword>
<dbReference type="GeneID" id="118410099"/>
<evidence type="ECO:0000256" key="5">
    <source>
        <dbReference type="ARBA" id="ARBA00022679"/>
    </source>
</evidence>
<keyword evidence="10" id="KW-0539">Nucleus</keyword>
<dbReference type="InterPro" id="IPR029063">
    <property type="entry name" value="SAM-dependent_MTases_sf"/>
</dbReference>
<dbReference type="Pfam" id="PF17980">
    <property type="entry name" value="ADD_DNMT3"/>
    <property type="match status" value="1"/>
</dbReference>
<feature type="domain" description="PHD-type" evidence="14">
    <location>
        <begin position="2520"/>
        <end position="2652"/>
    </location>
</feature>
<dbReference type="SMART" id="SM00293">
    <property type="entry name" value="PWWP"/>
    <property type="match status" value="1"/>
</dbReference>
<dbReference type="Gene3D" id="2.30.30.140">
    <property type="match status" value="1"/>
</dbReference>
<feature type="compositionally biased region" description="Basic and acidic residues" evidence="12">
    <location>
        <begin position="989"/>
        <end position="1001"/>
    </location>
</feature>
<dbReference type="InterPro" id="IPR050390">
    <property type="entry name" value="C5-Methyltransferase"/>
</dbReference>
<feature type="compositionally biased region" description="Basic and acidic residues" evidence="12">
    <location>
        <begin position="2175"/>
        <end position="2187"/>
    </location>
</feature>
<feature type="compositionally biased region" description="Basic and acidic residues" evidence="12">
    <location>
        <begin position="1897"/>
        <end position="1907"/>
    </location>
</feature>
<feature type="compositionally biased region" description="Polar residues" evidence="12">
    <location>
        <begin position="89"/>
        <end position="101"/>
    </location>
</feature>
<feature type="region of interest" description="Disordered" evidence="12">
    <location>
        <begin position="2225"/>
        <end position="2257"/>
    </location>
</feature>
<feature type="region of interest" description="Disordered" evidence="12">
    <location>
        <begin position="1"/>
        <end position="168"/>
    </location>
</feature>
<dbReference type="GO" id="GO:0003886">
    <property type="term" value="F:DNA (cytosine-5-)-methyltransferase activity"/>
    <property type="evidence" value="ECO:0007669"/>
    <property type="project" value="UniProtKB-EC"/>
</dbReference>
<keyword evidence="9" id="KW-0862">Zinc</keyword>
<feature type="compositionally biased region" description="Basic and acidic residues" evidence="12">
    <location>
        <begin position="1"/>
        <end position="10"/>
    </location>
</feature>
<feature type="region of interest" description="Disordered" evidence="12">
    <location>
        <begin position="1179"/>
        <end position="1243"/>
    </location>
</feature>
<feature type="compositionally biased region" description="Basic residues" evidence="12">
    <location>
        <begin position="633"/>
        <end position="645"/>
    </location>
</feature>
<feature type="compositionally biased region" description="Polar residues" evidence="12">
    <location>
        <begin position="2121"/>
        <end position="2150"/>
    </location>
</feature>
<evidence type="ECO:0000256" key="2">
    <source>
        <dbReference type="ARBA" id="ARBA00011975"/>
    </source>
</evidence>
<dbReference type="Gene3D" id="3.30.40.10">
    <property type="entry name" value="Zinc/RING finger domain, C3HC4 (zinc finger)"/>
    <property type="match status" value="1"/>
</dbReference>
<dbReference type="InterPro" id="IPR040552">
    <property type="entry name" value="DNMT3_ADD_GATA1-like"/>
</dbReference>
<feature type="compositionally biased region" description="Polar residues" evidence="12">
    <location>
        <begin position="1299"/>
        <end position="1311"/>
    </location>
</feature>
<dbReference type="InterPro" id="IPR049554">
    <property type="entry name" value="DNMT3_ADD_PHD"/>
</dbReference>
<evidence type="ECO:0000256" key="11">
    <source>
        <dbReference type="PROSITE-ProRule" id="PRU01016"/>
    </source>
</evidence>
<feature type="region of interest" description="Disordered" evidence="12">
    <location>
        <begin position="720"/>
        <end position="761"/>
    </location>
</feature>
<dbReference type="Gene3D" id="3.40.50.150">
    <property type="entry name" value="Vaccinia Virus protein VP39"/>
    <property type="match status" value="2"/>
</dbReference>
<dbReference type="PROSITE" id="PS51533">
    <property type="entry name" value="ADD"/>
    <property type="match status" value="1"/>
</dbReference>
<dbReference type="KEGG" id="bfo:118410099"/>
<feature type="region of interest" description="Disordered" evidence="12">
    <location>
        <begin position="1767"/>
        <end position="1976"/>
    </location>
</feature>
<protein>
    <recommendedName>
        <fullName evidence="2">DNA (cytosine-5-)-methyltransferase</fullName>
        <ecNumber evidence="2">2.1.1.37</ecNumber>
    </recommendedName>
</protein>
<feature type="active site" evidence="11">
    <location>
        <position position="2748"/>
    </location>
</feature>
<evidence type="ECO:0000256" key="6">
    <source>
        <dbReference type="ARBA" id="ARBA00022691"/>
    </source>
</evidence>
<dbReference type="PANTHER" id="PTHR23068:SF25">
    <property type="entry name" value="DNA (CYTOSINE-5)-METHYLTRANSFERASE DRM2"/>
    <property type="match status" value="1"/>
</dbReference>
<dbReference type="SUPFAM" id="SSF53335">
    <property type="entry name" value="S-adenosyl-L-methionine-dependent methyltransferases"/>
    <property type="match status" value="1"/>
</dbReference>
<feature type="compositionally biased region" description="Low complexity" evidence="12">
    <location>
        <begin position="660"/>
        <end position="675"/>
    </location>
</feature>
<feature type="domain" description="PWWP" evidence="13">
    <location>
        <begin position="2339"/>
        <end position="2397"/>
    </location>
</feature>
<evidence type="ECO:0000256" key="7">
    <source>
        <dbReference type="ARBA" id="ARBA00022723"/>
    </source>
</evidence>
<evidence type="ECO:0000256" key="8">
    <source>
        <dbReference type="ARBA" id="ARBA00022771"/>
    </source>
</evidence>
<dbReference type="Pfam" id="PF21255">
    <property type="entry name" value="DNMT3_ADD_GATA1-like"/>
    <property type="match status" value="1"/>
</dbReference>
<keyword evidence="7" id="KW-0479">Metal-binding</keyword>
<dbReference type="RefSeq" id="XP_035667480.1">
    <property type="nucleotide sequence ID" value="XM_035811587.1"/>
</dbReference>
<feature type="compositionally biased region" description="Basic and acidic residues" evidence="12">
    <location>
        <begin position="2151"/>
        <end position="2168"/>
    </location>
</feature>
<feature type="compositionally biased region" description="Basic residues" evidence="12">
    <location>
        <begin position="125"/>
        <end position="142"/>
    </location>
</feature>
<feature type="compositionally biased region" description="Polar residues" evidence="12">
    <location>
        <begin position="1536"/>
        <end position="1545"/>
    </location>
</feature>
<feature type="region of interest" description="Disordered" evidence="12">
    <location>
        <begin position="2040"/>
        <end position="2204"/>
    </location>
</feature>
<dbReference type="InterPro" id="IPR018117">
    <property type="entry name" value="C5_DNA_meth_AS"/>
</dbReference>
<evidence type="ECO:0000313" key="16">
    <source>
        <dbReference type="RefSeq" id="XP_035667480.1"/>
    </source>
</evidence>
<keyword evidence="5 11" id="KW-0808">Transferase</keyword>
<dbReference type="PROSITE" id="PS50812">
    <property type="entry name" value="PWWP"/>
    <property type="match status" value="1"/>
</dbReference>
<dbReference type="GO" id="GO:0010468">
    <property type="term" value="P:regulation of gene expression"/>
    <property type="evidence" value="ECO:0007669"/>
    <property type="project" value="UniProtKB-ARBA"/>
</dbReference>
<feature type="compositionally biased region" description="Polar residues" evidence="12">
    <location>
        <begin position="720"/>
        <end position="739"/>
    </location>
</feature>
<dbReference type="InterPro" id="IPR025766">
    <property type="entry name" value="ADD"/>
</dbReference>
<dbReference type="GO" id="GO:0008270">
    <property type="term" value="F:zinc ion binding"/>
    <property type="evidence" value="ECO:0007669"/>
    <property type="project" value="UniProtKB-KW"/>
</dbReference>
<feature type="compositionally biased region" description="Polar residues" evidence="12">
    <location>
        <begin position="2083"/>
        <end position="2100"/>
    </location>
</feature>
<comment type="subcellular location">
    <subcellularLocation>
        <location evidence="1">Nucleus</location>
    </subcellularLocation>
</comment>
<feature type="compositionally biased region" description="Polar residues" evidence="12">
    <location>
        <begin position="1955"/>
        <end position="1967"/>
    </location>
</feature>
<feature type="compositionally biased region" description="Polar residues" evidence="12">
    <location>
        <begin position="1198"/>
        <end position="1212"/>
    </location>
</feature>